<accession>A0A2T8I8S2</accession>
<reference evidence="3" key="1">
    <citation type="submission" date="2018-04" db="EMBL/GenBank/DDBJ databases">
        <title>WGS assembly of Panicum hallii.</title>
        <authorList>
            <person name="Lovell J."/>
            <person name="Jenkins J."/>
            <person name="Lowry D."/>
            <person name="Mamidi S."/>
            <person name="Sreedasyam A."/>
            <person name="Weng X."/>
            <person name="Barry K."/>
            <person name="Bonette J."/>
            <person name="Campitelli B."/>
            <person name="Daum C."/>
            <person name="Gordon S."/>
            <person name="Gould B."/>
            <person name="Lipzen A."/>
            <person name="Macqueen A."/>
            <person name="Palacio-Mejia J."/>
            <person name="Plott C."/>
            <person name="Shakirov E."/>
            <person name="Shu S."/>
            <person name="Yoshinaga Y."/>
            <person name="Zane M."/>
            <person name="Rokhsar D."/>
            <person name="Grimwood J."/>
            <person name="Schmutz J."/>
            <person name="Juenger T."/>
        </authorList>
    </citation>
    <scope>NUCLEOTIDE SEQUENCE [LARGE SCALE GENOMIC DNA]</scope>
    <source>
        <strain evidence="3">FIL2</strain>
    </source>
</reference>
<feature type="chain" id="PRO_5015674034" evidence="2">
    <location>
        <begin position="27"/>
        <end position="122"/>
    </location>
</feature>
<gene>
    <name evidence="3" type="ORF">PAHAL_8G125400</name>
</gene>
<evidence type="ECO:0000256" key="1">
    <source>
        <dbReference type="SAM" id="MobiDB-lite"/>
    </source>
</evidence>
<dbReference type="Proteomes" id="UP000243499">
    <property type="component" value="Chromosome 8"/>
</dbReference>
<protein>
    <submittedName>
        <fullName evidence="3">Uncharacterized protein</fullName>
    </submittedName>
</protein>
<feature type="signal peptide" evidence="2">
    <location>
        <begin position="1"/>
        <end position="26"/>
    </location>
</feature>
<dbReference type="AlphaFoldDB" id="A0A2T8I8S2"/>
<sequence>MGAPLRRRLLLPLALLQAGAAGEAGAEDERELARRGGRRGLHPRRQPTRFPPTATHFASPSPPQPAAPTAPPHPPEHAAPPRWALGQPEQGAPRRRPWPWLELAMAQASRLLRAWNRPASGS</sequence>
<name>A0A2T8I8S2_9POAL</name>
<feature type="compositionally biased region" description="Pro residues" evidence="1">
    <location>
        <begin position="60"/>
        <end position="73"/>
    </location>
</feature>
<organism evidence="3">
    <name type="scientific">Panicum hallii</name>
    <dbReference type="NCBI Taxonomy" id="206008"/>
    <lineage>
        <taxon>Eukaryota</taxon>
        <taxon>Viridiplantae</taxon>
        <taxon>Streptophyta</taxon>
        <taxon>Embryophyta</taxon>
        <taxon>Tracheophyta</taxon>
        <taxon>Spermatophyta</taxon>
        <taxon>Magnoliopsida</taxon>
        <taxon>Liliopsida</taxon>
        <taxon>Poales</taxon>
        <taxon>Poaceae</taxon>
        <taxon>PACMAD clade</taxon>
        <taxon>Panicoideae</taxon>
        <taxon>Panicodae</taxon>
        <taxon>Paniceae</taxon>
        <taxon>Panicinae</taxon>
        <taxon>Panicum</taxon>
        <taxon>Panicum sect. Panicum</taxon>
    </lineage>
</organism>
<dbReference type="Gramene" id="PVH34054">
    <property type="protein sequence ID" value="PVH34054"/>
    <property type="gene ID" value="PAHAL_8G125400"/>
</dbReference>
<keyword evidence="2" id="KW-0732">Signal</keyword>
<dbReference type="EMBL" id="CM008053">
    <property type="protein sequence ID" value="PVH34054.1"/>
    <property type="molecule type" value="Genomic_DNA"/>
</dbReference>
<proteinExistence type="predicted"/>
<evidence type="ECO:0000256" key="2">
    <source>
        <dbReference type="SAM" id="SignalP"/>
    </source>
</evidence>
<feature type="region of interest" description="Disordered" evidence="1">
    <location>
        <begin position="18"/>
        <end position="97"/>
    </location>
</feature>
<evidence type="ECO:0000313" key="3">
    <source>
        <dbReference type="EMBL" id="PVH34054.1"/>
    </source>
</evidence>
<feature type="compositionally biased region" description="Basic residues" evidence="1">
    <location>
        <begin position="35"/>
        <end position="47"/>
    </location>
</feature>